<comment type="caution">
    <text evidence="3">The sequence shown here is derived from an EMBL/GenBank/DDBJ whole genome shotgun (WGS) entry which is preliminary data.</text>
</comment>
<accession>A0A5B1LEH9</accession>
<dbReference type="Proteomes" id="UP000325003">
    <property type="component" value="Unassembled WGS sequence"/>
</dbReference>
<evidence type="ECO:0000313" key="3">
    <source>
        <dbReference type="EMBL" id="KAA1419113.1"/>
    </source>
</evidence>
<name>A0A5B1LEH9_9ACTN</name>
<feature type="domain" description="DUF4189" evidence="2">
    <location>
        <begin position="70"/>
        <end position="156"/>
    </location>
</feature>
<dbReference type="EMBL" id="VUJV01000003">
    <property type="protein sequence ID" value="KAA1419113.1"/>
    <property type="molecule type" value="Genomic_DNA"/>
</dbReference>
<dbReference type="InterPro" id="IPR025240">
    <property type="entry name" value="DUF4189"/>
</dbReference>
<dbReference type="RefSeq" id="WP_149728448.1">
    <property type="nucleotide sequence ID" value="NZ_VUJV01000003.1"/>
</dbReference>
<organism evidence="3 4">
    <name type="scientific">Nocardioides humilatus</name>
    <dbReference type="NCBI Taxonomy" id="2607660"/>
    <lineage>
        <taxon>Bacteria</taxon>
        <taxon>Bacillati</taxon>
        <taxon>Actinomycetota</taxon>
        <taxon>Actinomycetes</taxon>
        <taxon>Propionibacteriales</taxon>
        <taxon>Nocardioidaceae</taxon>
        <taxon>Nocardioides</taxon>
    </lineage>
</organism>
<proteinExistence type="predicted"/>
<sequence length="175" mass="18021">MAWWKTFVVCLGTAVALALVGVLSVLSIKAGAPSDPDEPEVNATIVGTSDAPAPPRRHPRGNADPGEPTYAAIAVNRDEGTYGYSYNFEHQPAAERRALSECAAQSEDADPCESVAFTRRGCVAAARVLDADGRVVDVTVGTARGCNTAQSLALRAASDPALVIVAVSSAEGAVP</sequence>
<dbReference type="AlphaFoldDB" id="A0A5B1LEH9"/>
<gene>
    <name evidence="3" type="ORF">F0U44_11695</name>
</gene>
<evidence type="ECO:0000259" key="2">
    <source>
        <dbReference type="Pfam" id="PF13827"/>
    </source>
</evidence>
<evidence type="ECO:0000256" key="1">
    <source>
        <dbReference type="SAM" id="MobiDB-lite"/>
    </source>
</evidence>
<reference evidence="3 4" key="1">
    <citation type="submission" date="2019-09" db="EMBL/GenBank/DDBJ databases">
        <title>Nocardioides panacisoli sp. nov., isolated from the soil of a ginseng field.</title>
        <authorList>
            <person name="Cho C."/>
        </authorList>
    </citation>
    <scope>NUCLEOTIDE SEQUENCE [LARGE SCALE GENOMIC DNA]</scope>
    <source>
        <strain evidence="3 4">BN130099</strain>
    </source>
</reference>
<dbReference type="Pfam" id="PF13827">
    <property type="entry name" value="DUF4189"/>
    <property type="match status" value="1"/>
</dbReference>
<protein>
    <submittedName>
        <fullName evidence="3">DUF4189 domain-containing protein</fullName>
    </submittedName>
</protein>
<keyword evidence="4" id="KW-1185">Reference proteome</keyword>
<feature type="region of interest" description="Disordered" evidence="1">
    <location>
        <begin position="31"/>
        <end position="68"/>
    </location>
</feature>
<reference evidence="3 4" key="2">
    <citation type="submission" date="2019-09" db="EMBL/GenBank/DDBJ databases">
        <authorList>
            <person name="Jin C."/>
        </authorList>
    </citation>
    <scope>NUCLEOTIDE SEQUENCE [LARGE SCALE GENOMIC DNA]</scope>
    <source>
        <strain evidence="3 4">BN130099</strain>
    </source>
</reference>
<evidence type="ECO:0000313" key="4">
    <source>
        <dbReference type="Proteomes" id="UP000325003"/>
    </source>
</evidence>